<comment type="function">
    <text evidence="2">Exopeptidase that catalyzes the hydrolytic cleavage of multi-L-arginyl-poly-L-aspartic acid (cyanophycin; a water-insoluble reserve polymer) into aspartate-arginine dipeptides.</text>
</comment>
<dbReference type="Pfam" id="PF03575">
    <property type="entry name" value="Peptidase_S51"/>
    <property type="match status" value="1"/>
</dbReference>
<comment type="catalytic activity">
    <reaction evidence="1">
        <text>[L-4-(L-arginin-2-N-yl)aspartate](n) + H2O = [L-4-(L-arginin-2-N-yl)aspartate](n-1) + L-4-(L-arginin-2-N-yl)aspartate</text>
        <dbReference type="Rhea" id="RHEA:12845"/>
        <dbReference type="Rhea" id="RHEA-COMP:13728"/>
        <dbReference type="Rhea" id="RHEA-COMP:13734"/>
        <dbReference type="ChEBI" id="CHEBI:15377"/>
        <dbReference type="ChEBI" id="CHEBI:137986"/>
        <dbReference type="ChEBI" id="CHEBI:137991"/>
        <dbReference type="EC" id="3.4.15.6"/>
    </reaction>
</comment>
<proteinExistence type="inferred from homology"/>
<gene>
    <name evidence="9" type="ORF">FK178_10995</name>
</gene>
<dbReference type="OrthoDB" id="9799980at2"/>
<dbReference type="GO" id="GO:0008236">
    <property type="term" value="F:serine-type peptidase activity"/>
    <property type="evidence" value="ECO:0007669"/>
    <property type="project" value="UniProtKB-KW"/>
</dbReference>
<dbReference type="AlphaFoldDB" id="A0A5B8YNP1"/>
<dbReference type="NCBIfam" id="TIGR02069">
    <property type="entry name" value="cyanophycinase"/>
    <property type="match status" value="1"/>
</dbReference>
<comment type="similarity">
    <text evidence="3">Belongs to the peptidase S51 family.</text>
</comment>
<organism evidence="9 10">
    <name type="scientific">Antarcticibacterium arcticum</name>
    <dbReference type="NCBI Taxonomy" id="2585771"/>
    <lineage>
        <taxon>Bacteria</taxon>
        <taxon>Pseudomonadati</taxon>
        <taxon>Bacteroidota</taxon>
        <taxon>Flavobacteriia</taxon>
        <taxon>Flavobacteriales</taxon>
        <taxon>Flavobacteriaceae</taxon>
        <taxon>Antarcticibacterium</taxon>
    </lineage>
</organism>
<dbReference type="EMBL" id="CP042476">
    <property type="protein sequence ID" value="QED39111.1"/>
    <property type="molecule type" value="Genomic_DNA"/>
</dbReference>
<evidence type="ECO:0000256" key="5">
    <source>
        <dbReference type="ARBA" id="ARBA00015719"/>
    </source>
</evidence>
<dbReference type="InterPro" id="IPR029062">
    <property type="entry name" value="Class_I_gatase-like"/>
</dbReference>
<evidence type="ECO:0000256" key="3">
    <source>
        <dbReference type="ARBA" id="ARBA00006534"/>
    </source>
</evidence>
<dbReference type="KEGG" id="anp:FK178_10995"/>
<dbReference type="Gene3D" id="3.40.50.880">
    <property type="match status" value="1"/>
</dbReference>
<evidence type="ECO:0000256" key="6">
    <source>
        <dbReference type="ARBA" id="ARBA00022670"/>
    </source>
</evidence>
<evidence type="ECO:0000256" key="4">
    <source>
        <dbReference type="ARBA" id="ARBA00013115"/>
    </source>
</evidence>
<keyword evidence="10" id="KW-1185">Reference proteome</keyword>
<dbReference type="PANTHER" id="PTHR36175">
    <property type="entry name" value="CYANOPHYCINASE"/>
    <property type="match status" value="1"/>
</dbReference>
<accession>A0A5B8YNP1</accession>
<dbReference type="GO" id="GO:0004180">
    <property type="term" value="F:carboxypeptidase activity"/>
    <property type="evidence" value="ECO:0007669"/>
    <property type="project" value="UniProtKB-KW"/>
</dbReference>
<dbReference type="SUPFAM" id="SSF52317">
    <property type="entry name" value="Class I glutamine amidotransferase-like"/>
    <property type="match status" value="1"/>
</dbReference>
<evidence type="ECO:0000256" key="1">
    <source>
        <dbReference type="ARBA" id="ARBA00001092"/>
    </source>
</evidence>
<dbReference type="EC" id="3.4.15.6" evidence="4"/>
<dbReference type="GO" id="GO:0006508">
    <property type="term" value="P:proteolysis"/>
    <property type="evidence" value="ECO:0007669"/>
    <property type="project" value="UniProtKB-KW"/>
</dbReference>
<dbReference type="InterPro" id="IPR005320">
    <property type="entry name" value="Peptidase_S51"/>
</dbReference>
<evidence type="ECO:0000313" key="9">
    <source>
        <dbReference type="EMBL" id="QED39111.1"/>
    </source>
</evidence>
<sequence>MSGIFQTPLQAQEDTATGSLFIIGGGSRPVEMLDRIIKESGIKETGYAYILPLASAERDSAIYYAQRQFTNLGLKNVRGLLYTENGQPTPQQIDSIRNARLIYITGGDQDRFMKAIENTPIAEAIFQNYHNGGMIAGTSAGAAIMSKDMITGTELKHPDYNSTFRHLESGNLELKPGLGLIENVIIDQHFVRRSRYNRLLTAVIDNPAIQGIGIDEATAILVKGKEAEVVGDSQVIVFSNVQNSNNTKNGKLAATGIRMDIYLNGDKFSLE</sequence>
<keyword evidence="8" id="KW-0720">Serine protease</keyword>
<keyword evidence="6" id="KW-0645">Protease</keyword>
<dbReference type="CDD" id="cd03145">
    <property type="entry name" value="GAT1_cyanophycinase"/>
    <property type="match status" value="1"/>
</dbReference>
<evidence type="ECO:0000256" key="8">
    <source>
        <dbReference type="ARBA" id="ARBA00022825"/>
    </source>
</evidence>
<evidence type="ECO:0000256" key="7">
    <source>
        <dbReference type="ARBA" id="ARBA00022801"/>
    </source>
</evidence>
<evidence type="ECO:0000313" key="10">
    <source>
        <dbReference type="Proteomes" id="UP000321954"/>
    </source>
</evidence>
<protein>
    <recommendedName>
        <fullName evidence="5">Cyanophycinase</fullName>
        <ecNumber evidence="4">3.4.15.6</ecNumber>
    </recommendedName>
</protein>
<reference evidence="9 10" key="1">
    <citation type="submission" date="2019-08" db="EMBL/GenBank/DDBJ databases">
        <title>Antarcticibacterium arcticum sp. nov., a bacterium isolated from marine sediment of the Canadian Beaufort Sea.</title>
        <authorList>
            <person name="Lee Y.M."/>
            <person name="Baek K."/>
            <person name="Lee D.-H."/>
            <person name="Shin S.C."/>
            <person name="Jin Y.K."/>
            <person name="Park Y."/>
        </authorList>
    </citation>
    <scope>NUCLEOTIDE SEQUENCE [LARGE SCALE GENOMIC DNA]</scope>
    <source>
        <strain evidence="9 10">PAMC 28998</strain>
    </source>
</reference>
<dbReference type="GO" id="GO:0008241">
    <property type="term" value="F:peptidyl-dipeptidase activity"/>
    <property type="evidence" value="ECO:0007669"/>
    <property type="project" value="UniProtKB-EC"/>
</dbReference>
<name>A0A5B8YNP1_9FLAO</name>
<dbReference type="PANTHER" id="PTHR36175:SF1">
    <property type="entry name" value="CYANOPHYCINASE"/>
    <property type="match status" value="1"/>
</dbReference>
<evidence type="ECO:0000256" key="2">
    <source>
        <dbReference type="ARBA" id="ARBA00002039"/>
    </source>
</evidence>
<dbReference type="InterPro" id="IPR011811">
    <property type="entry name" value="Peptidase_S51_cyanophycinase"/>
</dbReference>
<dbReference type="Proteomes" id="UP000321954">
    <property type="component" value="Chromosome"/>
</dbReference>
<keyword evidence="9" id="KW-0121">Carboxypeptidase</keyword>
<keyword evidence="7 9" id="KW-0378">Hydrolase</keyword>